<keyword evidence="3" id="KW-1185">Reference proteome</keyword>
<feature type="signal peptide" evidence="1">
    <location>
        <begin position="1"/>
        <end position="19"/>
    </location>
</feature>
<dbReference type="STRING" id="336566.ABB30_09385"/>
<gene>
    <name evidence="2" type="ORF">ABB30_09385</name>
</gene>
<dbReference type="PATRIC" id="fig|336566.3.peg.1295"/>
<dbReference type="PROSITE" id="PS51257">
    <property type="entry name" value="PROKAR_LIPOPROTEIN"/>
    <property type="match status" value="1"/>
</dbReference>
<reference evidence="2 3" key="1">
    <citation type="submission" date="2015-05" db="EMBL/GenBank/DDBJ databases">
        <title>Genome sequencing and analysis of members of genus Stenotrophomonas.</title>
        <authorList>
            <person name="Patil P.P."/>
            <person name="Midha S."/>
            <person name="Patil P.B."/>
        </authorList>
    </citation>
    <scope>NUCLEOTIDE SEQUENCE [LARGE SCALE GENOMIC DNA]</scope>
    <source>
        <strain evidence="2 3">DSM 24757</strain>
    </source>
</reference>
<proteinExistence type="predicted"/>
<dbReference type="OrthoDB" id="5740329at2"/>
<protein>
    <submittedName>
        <fullName evidence="2">Uncharacterized protein</fullName>
    </submittedName>
</protein>
<organism evidence="2 3">
    <name type="scientific">Stenotrophomonas ginsengisoli</name>
    <dbReference type="NCBI Taxonomy" id="336566"/>
    <lineage>
        <taxon>Bacteria</taxon>
        <taxon>Pseudomonadati</taxon>
        <taxon>Pseudomonadota</taxon>
        <taxon>Gammaproteobacteria</taxon>
        <taxon>Lysobacterales</taxon>
        <taxon>Lysobacteraceae</taxon>
        <taxon>Stenotrophomonas</taxon>
    </lineage>
</organism>
<keyword evidence="1" id="KW-0732">Signal</keyword>
<sequence>MRHYLIWSVLLCCSAGLVACGSDSAVPPPPQADATWQSALVPGSAEHPDPVLARVRELERAGAVRDVVVLESFPVQIRLRAGAQTLAELQAMPRKGVVDPSVPPPGP</sequence>
<dbReference type="Proteomes" id="UP000050956">
    <property type="component" value="Unassembled WGS sequence"/>
</dbReference>
<dbReference type="RefSeq" id="WP_057638048.1">
    <property type="nucleotide sequence ID" value="NZ_LDJM01000022.1"/>
</dbReference>
<comment type="caution">
    <text evidence="2">The sequence shown here is derived from an EMBL/GenBank/DDBJ whole genome shotgun (WGS) entry which is preliminary data.</text>
</comment>
<dbReference type="AlphaFoldDB" id="A0A0R0DEP6"/>
<evidence type="ECO:0000256" key="1">
    <source>
        <dbReference type="SAM" id="SignalP"/>
    </source>
</evidence>
<accession>A0A0R0DEP6</accession>
<dbReference type="EMBL" id="LDJM01000022">
    <property type="protein sequence ID" value="KRG76526.1"/>
    <property type="molecule type" value="Genomic_DNA"/>
</dbReference>
<evidence type="ECO:0000313" key="3">
    <source>
        <dbReference type="Proteomes" id="UP000050956"/>
    </source>
</evidence>
<evidence type="ECO:0000313" key="2">
    <source>
        <dbReference type="EMBL" id="KRG76526.1"/>
    </source>
</evidence>
<feature type="chain" id="PRO_5006395624" evidence="1">
    <location>
        <begin position="20"/>
        <end position="107"/>
    </location>
</feature>
<name>A0A0R0DEP6_9GAMM</name>